<dbReference type="AlphaFoldDB" id="A0A2I0AXA0"/>
<keyword evidence="2" id="KW-1185">Reference proteome</keyword>
<reference evidence="1 2" key="1">
    <citation type="journal article" date="2017" name="Nature">
        <title>The Apostasia genome and the evolution of orchids.</title>
        <authorList>
            <person name="Zhang G.Q."/>
            <person name="Liu K.W."/>
            <person name="Li Z."/>
            <person name="Lohaus R."/>
            <person name="Hsiao Y.Y."/>
            <person name="Niu S.C."/>
            <person name="Wang J.Y."/>
            <person name="Lin Y.C."/>
            <person name="Xu Q."/>
            <person name="Chen L.J."/>
            <person name="Yoshida K."/>
            <person name="Fujiwara S."/>
            <person name="Wang Z.W."/>
            <person name="Zhang Y.Q."/>
            <person name="Mitsuda N."/>
            <person name="Wang M."/>
            <person name="Liu G.H."/>
            <person name="Pecoraro L."/>
            <person name="Huang H.X."/>
            <person name="Xiao X.J."/>
            <person name="Lin M."/>
            <person name="Wu X.Y."/>
            <person name="Wu W.L."/>
            <person name="Chen Y.Y."/>
            <person name="Chang S.B."/>
            <person name="Sakamoto S."/>
            <person name="Ohme-Takagi M."/>
            <person name="Yagi M."/>
            <person name="Zeng S.J."/>
            <person name="Shen C.Y."/>
            <person name="Yeh C.M."/>
            <person name="Luo Y.B."/>
            <person name="Tsai W.C."/>
            <person name="Van de Peer Y."/>
            <person name="Liu Z.J."/>
        </authorList>
    </citation>
    <scope>NUCLEOTIDE SEQUENCE [LARGE SCALE GENOMIC DNA]</scope>
    <source>
        <strain evidence="2">cv. Shenzhen</strain>
        <tissue evidence="1">Stem</tissue>
    </source>
</reference>
<evidence type="ECO:0000313" key="1">
    <source>
        <dbReference type="EMBL" id="PKA60173.1"/>
    </source>
</evidence>
<accession>A0A2I0AXA0</accession>
<dbReference type="Proteomes" id="UP000236161">
    <property type="component" value="Unassembled WGS sequence"/>
</dbReference>
<name>A0A2I0AXA0_9ASPA</name>
<gene>
    <name evidence="1" type="ORF">AXF42_Ash009857</name>
</gene>
<protein>
    <submittedName>
        <fullName evidence="1">Uncharacterized protein</fullName>
    </submittedName>
</protein>
<dbReference type="OrthoDB" id="696591at2759"/>
<organism evidence="1 2">
    <name type="scientific">Apostasia shenzhenica</name>
    <dbReference type="NCBI Taxonomy" id="1088818"/>
    <lineage>
        <taxon>Eukaryota</taxon>
        <taxon>Viridiplantae</taxon>
        <taxon>Streptophyta</taxon>
        <taxon>Embryophyta</taxon>
        <taxon>Tracheophyta</taxon>
        <taxon>Spermatophyta</taxon>
        <taxon>Magnoliopsida</taxon>
        <taxon>Liliopsida</taxon>
        <taxon>Asparagales</taxon>
        <taxon>Orchidaceae</taxon>
        <taxon>Apostasioideae</taxon>
        <taxon>Apostasia</taxon>
    </lineage>
</organism>
<evidence type="ECO:0000313" key="2">
    <source>
        <dbReference type="Proteomes" id="UP000236161"/>
    </source>
</evidence>
<proteinExistence type="predicted"/>
<dbReference type="EMBL" id="KZ451942">
    <property type="protein sequence ID" value="PKA60173.1"/>
    <property type="molecule type" value="Genomic_DNA"/>
</dbReference>
<sequence>MNNNLPPLLPTPTYPPVNESLLLTQKNSQIKDGSGQLLSQSYIDERRAKGLCFKCDEKYTFGHKCKNQLYLIQSMERKEEKGEENLELGEYKDAPIRQTEEDENPQISLQALTGLPSFNTMTVEGVVNKKSISILIDSESTHNFMDPQIANIAHCMALDYPLIPEDGINHALVSSTGIFETKGHDIVAVCAEVSDKDSLFFIIFGHLDLMVPRKNIQKAHLQRPLRRQKNCRIELESCN</sequence>